<feature type="signal peptide" evidence="1">
    <location>
        <begin position="1"/>
        <end position="24"/>
    </location>
</feature>
<feature type="chain" id="PRO_5047412189" evidence="1">
    <location>
        <begin position="25"/>
        <end position="107"/>
    </location>
</feature>
<organism evidence="2 3">
    <name type="scientific">Pedobacter punctiformis</name>
    <dbReference type="NCBI Taxonomy" id="3004097"/>
    <lineage>
        <taxon>Bacteria</taxon>
        <taxon>Pseudomonadati</taxon>
        <taxon>Bacteroidota</taxon>
        <taxon>Sphingobacteriia</taxon>
        <taxon>Sphingobacteriales</taxon>
        <taxon>Sphingobacteriaceae</taxon>
        <taxon>Pedobacter</taxon>
    </lineage>
</organism>
<evidence type="ECO:0000313" key="3">
    <source>
        <dbReference type="Proteomes" id="UP001144347"/>
    </source>
</evidence>
<name>A0ABT4L7C4_9SPHI</name>
<keyword evidence="3" id="KW-1185">Reference proteome</keyword>
<proteinExistence type="predicted"/>
<sequence>MKKLFFTGAIALSVALFATNEADAQSKNLSTSLETLVTNTAKPEADLSQKPIIQTDTQARRGPSYWVQLFNVYLDVYLRYGYSANDAIDKAEQSVYREIEIYYGVNL</sequence>
<comment type="caution">
    <text evidence="2">The sequence shown here is derived from an EMBL/GenBank/DDBJ whole genome shotgun (WGS) entry which is preliminary data.</text>
</comment>
<dbReference type="Proteomes" id="UP001144347">
    <property type="component" value="Unassembled WGS sequence"/>
</dbReference>
<dbReference type="EMBL" id="JAPWGM010000002">
    <property type="protein sequence ID" value="MCZ4243587.1"/>
    <property type="molecule type" value="Genomic_DNA"/>
</dbReference>
<reference evidence="2" key="1">
    <citation type="submission" date="2022-12" db="EMBL/GenBank/DDBJ databases">
        <title>Genome sequence of HCMS5-2.</title>
        <authorList>
            <person name="Woo H."/>
        </authorList>
    </citation>
    <scope>NUCLEOTIDE SEQUENCE</scope>
    <source>
        <strain evidence="2">HCMS5-2</strain>
    </source>
</reference>
<gene>
    <name evidence="2" type="ORF">O0955_06165</name>
</gene>
<dbReference type="RefSeq" id="WP_269426667.1">
    <property type="nucleotide sequence ID" value="NZ_JAPWGM010000002.1"/>
</dbReference>
<protein>
    <submittedName>
        <fullName evidence="2">Uncharacterized protein</fullName>
    </submittedName>
</protein>
<accession>A0ABT4L7C4</accession>
<evidence type="ECO:0000256" key="1">
    <source>
        <dbReference type="SAM" id="SignalP"/>
    </source>
</evidence>
<keyword evidence="1" id="KW-0732">Signal</keyword>
<evidence type="ECO:0000313" key="2">
    <source>
        <dbReference type="EMBL" id="MCZ4243587.1"/>
    </source>
</evidence>